<evidence type="ECO:0000313" key="2">
    <source>
        <dbReference type="Proteomes" id="UP000828390"/>
    </source>
</evidence>
<dbReference type="EMBL" id="JAIWYP010000124">
    <property type="protein sequence ID" value="KAH3689399.1"/>
    <property type="molecule type" value="Genomic_DNA"/>
</dbReference>
<dbReference type="AlphaFoldDB" id="A0A9D3XWX0"/>
<name>A0A9D3XWX0_DREPO</name>
<reference evidence="1" key="2">
    <citation type="submission" date="2020-11" db="EMBL/GenBank/DDBJ databases">
        <authorList>
            <person name="McCartney M.A."/>
            <person name="Auch B."/>
            <person name="Kono T."/>
            <person name="Mallez S."/>
            <person name="Becker A."/>
            <person name="Gohl D.M."/>
            <person name="Silverstein K.A.T."/>
            <person name="Koren S."/>
            <person name="Bechman K.B."/>
            <person name="Herman A."/>
            <person name="Abrahante J.E."/>
            <person name="Garbe J."/>
        </authorList>
    </citation>
    <scope>NUCLEOTIDE SEQUENCE</scope>
    <source>
        <strain evidence="1">Duluth1</strain>
        <tissue evidence="1">Whole animal</tissue>
    </source>
</reference>
<protein>
    <submittedName>
        <fullName evidence="1">Uncharacterized protein</fullName>
    </submittedName>
</protein>
<dbReference type="Proteomes" id="UP000828390">
    <property type="component" value="Unassembled WGS sequence"/>
</dbReference>
<comment type="caution">
    <text evidence="1">The sequence shown here is derived from an EMBL/GenBank/DDBJ whole genome shotgun (WGS) entry which is preliminary data.</text>
</comment>
<organism evidence="1 2">
    <name type="scientific">Dreissena polymorpha</name>
    <name type="common">Zebra mussel</name>
    <name type="synonym">Mytilus polymorpha</name>
    <dbReference type="NCBI Taxonomy" id="45954"/>
    <lineage>
        <taxon>Eukaryota</taxon>
        <taxon>Metazoa</taxon>
        <taxon>Spiralia</taxon>
        <taxon>Lophotrochozoa</taxon>
        <taxon>Mollusca</taxon>
        <taxon>Bivalvia</taxon>
        <taxon>Autobranchia</taxon>
        <taxon>Heteroconchia</taxon>
        <taxon>Euheterodonta</taxon>
        <taxon>Imparidentia</taxon>
        <taxon>Neoheterodontei</taxon>
        <taxon>Myida</taxon>
        <taxon>Dreissenoidea</taxon>
        <taxon>Dreissenidae</taxon>
        <taxon>Dreissena</taxon>
    </lineage>
</organism>
<proteinExistence type="predicted"/>
<dbReference type="SUPFAM" id="SSF63829">
    <property type="entry name" value="Calcium-dependent phosphotriesterase"/>
    <property type="match status" value="1"/>
</dbReference>
<accession>A0A9D3XWX0</accession>
<gene>
    <name evidence="1" type="ORF">DPMN_191740</name>
</gene>
<keyword evidence="2" id="KW-1185">Reference proteome</keyword>
<evidence type="ECO:0000313" key="1">
    <source>
        <dbReference type="EMBL" id="KAH3689399.1"/>
    </source>
</evidence>
<reference evidence="1" key="1">
    <citation type="journal article" date="2019" name="bioRxiv">
        <title>The Genome of the Zebra Mussel, Dreissena polymorpha: A Resource for Invasive Species Research.</title>
        <authorList>
            <person name="McCartney M.A."/>
            <person name="Auch B."/>
            <person name="Kono T."/>
            <person name="Mallez S."/>
            <person name="Zhang Y."/>
            <person name="Obille A."/>
            <person name="Becker A."/>
            <person name="Abrahante J.E."/>
            <person name="Garbe J."/>
            <person name="Badalamenti J.P."/>
            <person name="Herman A."/>
            <person name="Mangelson H."/>
            <person name="Liachko I."/>
            <person name="Sullivan S."/>
            <person name="Sone E.D."/>
            <person name="Koren S."/>
            <person name="Silverstein K.A.T."/>
            <person name="Beckman K.B."/>
            <person name="Gohl D.M."/>
        </authorList>
    </citation>
    <scope>NUCLEOTIDE SEQUENCE</scope>
    <source>
        <strain evidence="1">Duluth1</strain>
        <tissue evidence="1">Whole animal</tissue>
    </source>
</reference>
<sequence>MDIKQIGGDEKPFLTGLDFLPDGRLVAVDSWKCQCLIMNHQLQRQGTPYKFNTNPLDVVCLSQAELAVTMRNKAVCLLYVSPDNSISLTKKINIAIDVFSICCMTQTEMVVSTHNDARPMRMITKSGVVPGIDHLLFPTKTYQLEESRCTYIQSTNSLVMTDRLAHTLYINDKVTSRAITDDNIRQPRAACVGPGDTVLLCSAAKNSIVHLTVDGTILGSYKVDVRWPYTLCINKDRSRLVVSGCDIDMSKLLMYKLSLTLYHP</sequence>